<name>A0A562WTP2_9BACT</name>
<evidence type="ECO:0000256" key="1">
    <source>
        <dbReference type="SAM" id="SignalP"/>
    </source>
</evidence>
<dbReference type="Proteomes" id="UP000319449">
    <property type="component" value="Unassembled WGS sequence"/>
</dbReference>
<dbReference type="RefSeq" id="WP_145016871.1">
    <property type="nucleotide sequence ID" value="NZ_VLLN01000001.1"/>
</dbReference>
<protein>
    <submittedName>
        <fullName evidence="3">Glycine zipper 2TM protein</fullName>
    </submittedName>
</protein>
<dbReference type="EMBL" id="VLLN01000001">
    <property type="protein sequence ID" value="TWJ33362.1"/>
    <property type="molecule type" value="Genomic_DNA"/>
</dbReference>
<dbReference type="InterPro" id="IPR008816">
    <property type="entry name" value="Gly_zipper_2TM_dom"/>
</dbReference>
<evidence type="ECO:0000313" key="3">
    <source>
        <dbReference type="EMBL" id="TWJ33362.1"/>
    </source>
</evidence>
<dbReference type="OrthoDB" id="5514984at2"/>
<dbReference type="GO" id="GO:0019867">
    <property type="term" value="C:outer membrane"/>
    <property type="evidence" value="ECO:0007669"/>
    <property type="project" value="InterPro"/>
</dbReference>
<proteinExistence type="predicted"/>
<evidence type="ECO:0000313" key="4">
    <source>
        <dbReference type="Proteomes" id="UP000319449"/>
    </source>
</evidence>
<gene>
    <name evidence="3" type="ORF">JN12_00034</name>
</gene>
<accession>A0A562WTP2</accession>
<feature type="signal peptide" evidence="1">
    <location>
        <begin position="1"/>
        <end position="23"/>
    </location>
</feature>
<dbReference type="Pfam" id="PF05433">
    <property type="entry name" value="Rick_17kDa_Anti"/>
    <property type="match status" value="1"/>
</dbReference>
<sequence>MKLTTVRILMLVLGLAVTLTACAPYQYSGGTAGGAMGGIAGAILDRRNPWRGGVIGAALGSIAGATISEISVRGAGEAVREGRPVEYRTETGEGHGRYYAEPVPQQQTQTKCRKVRERIYEGDRLVKDHIKEVCEGEKTDSSY</sequence>
<organism evidence="3 4">
    <name type="scientific">Geobacter argillaceus</name>
    <dbReference type="NCBI Taxonomy" id="345631"/>
    <lineage>
        <taxon>Bacteria</taxon>
        <taxon>Pseudomonadati</taxon>
        <taxon>Thermodesulfobacteriota</taxon>
        <taxon>Desulfuromonadia</taxon>
        <taxon>Geobacterales</taxon>
        <taxon>Geobacteraceae</taxon>
        <taxon>Geobacter</taxon>
    </lineage>
</organism>
<feature type="chain" id="PRO_5022201843" evidence="1">
    <location>
        <begin position="24"/>
        <end position="143"/>
    </location>
</feature>
<keyword evidence="1" id="KW-0732">Signal</keyword>
<keyword evidence="4" id="KW-1185">Reference proteome</keyword>
<evidence type="ECO:0000259" key="2">
    <source>
        <dbReference type="Pfam" id="PF05433"/>
    </source>
</evidence>
<comment type="caution">
    <text evidence="3">The sequence shown here is derived from an EMBL/GenBank/DDBJ whole genome shotgun (WGS) entry which is preliminary data.</text>
</comment>
<dbReference type="AlphaFoldDB" id="A0A562WTP2"/>
<dbReference type="PROSITE" id="PS51257">
    <property type="entry name" value="PROKAR_LIPOPROTEIN"/>
    <property type="match status" value="1"/>
</dbReference>
<feature type="domain" description="Glycine zipper 2TM" evidence="2">
    <location>
        <begin position="29"/>
        <end position="67"/>
    </location>
</feature>
<reference evidence="3 4" key="1">
    <citation type="submission" date="2019-07" db="EMBL/GenBank/DDBJ databases">
        <title>Genomic Encyclopedia of Archaeal and Bacterial Type Strains, Phase II (KMG-II): from individual species to whole genera.</title>
        <authorList>
            <person name="Goeker M."/>
        </authorList>
    </citation>
    <scope>NUCLEOTIDE SEQUENCE [LARGE SCALE GENOMIC DNA]</scope>
    <source>
        <strain evidence="3 4">ATCC BAA-1139</strain>
    </source>
</reference>